<comment type="caution">
    <text evidence="2">The sequence shown here is derived from an EMBL/GenBank/DDBJ whole genome shotgun (WGS) entry which is preliminary data.</text>
</comment>
<dbReference type="EMBL" id="LNXY01000031">
    <property type="protein sequence ID" value="KTC84635.1"/>
    <property type="molecule type" value="Genomic_DNA"/>
</dbReference>
<evidence type="ECO:0000313" key="2">
    <source>
        <dbReference type="EMBL" id="KTC84635.1"/>
    </source>
</evidence>
<dbReference type="AlphaFoldDB" id="A0A0W0SMS3"/>
<evidence type="ECO:0000256" key="1">
    <source>
        <dbReference type="SAM" id="MobiDB-lite"/>
    </source>
</evidence>
<keyword evidence="3" id="KW-1185">Reference proteome</keyword>
<reference evidence="2 3" key="1">
    <citation type="submission" date="2015-11" db="EMBL/GenBank/DDBJ databases">
        <title>Genomic analysis of 38 Legionella species identifies large and diverse effector repertoires.</title>
        <authorList>
            <person name="Burstein D."/>
            <person name="Amaro F."/>
            <person name="Zusman T."/>
            <person name="Lifshitz Z."/>
            <person name="Cohen O."/>
            <person name="Gilbert J.A."/>
            <person name="Pupko T."/>
            <person name="Shuman H.A."/>
            <person name="Segal G."/>
        </authorList>
    </citation>
    <scope>NUCLEOTIDE SEQUENCE [LARGE SCALE GENOMIC DNA]</scope>
    <source>
        <strain evidence="2 3">ATCC 700990</strain>
    </source>
</reference>
<evidence type="ECO:0000313" key="3">
    <source>
        <dbReference type="Proteomes" id="UP000054736"/>
    </source>
</evidence>
<proteinExistence type="predicted"/>
<feature type="region of interest" description="Disordered" evidence="1">
    <location>
        <begin position="340"/>
        <end position="360"/>
    </location>
</feature>
<protein>
    <submittedName>
        <fullName evidence="2">Uncharacterized protein</fullName>
    </submittedName>
</protein>
<dbReference type="PATRIC" id="fig|1212489.4.peg.2952"/>
<dbReference type="RefSeq" id="WP_058497072.1">
    <property type="nucleotide sequence ID" value="NZ_CAAAIU010000004.1"/>
</dbReference>
<organism evidence="2 3">
    <name type="scientific">Legionella drozanskii LLAP-1</name>
    <dbReference type="NCBI Taxonomy" id="1212489"/>
    <lineage>
        <taxon>Bacteria</taxon>
        <taxon>Pseudomonadati</taxon>
        <taxon>Pseudomonadota</taxon>
        <taxon>Gammaproteobacteria</taxon>
        <taxon>Legionellales</taxon>
        <taxon>Legionellaceae</taxon>
        <taxon>Legionella</taxon>
    </lineage>
</organism>
<dbReference type="OrthoDB" id="9935742at2"/>
<dbReference type="Proteomes" id="UP000054736">
    <property type="component" value="Unassembled WGS sequence"/>
</dbReference>
<name>A0A0W0SMS3_9GAMM</name>
<gene>
    <name evidence="2" type="ORF">Ldro_2799</name>
</gene>
<accession>A0A0W0SMS3</accession>
<sequence>MSSLRGSWYLFVQQLNQFQSNPEIDLLRVCLNFRLSLTEYFKEQNIYGSSEDVVNLFTELDALCPLPQNVQILKQIEGINIALVDYSKFLYGRDNENWMLIDSELGHTTGLLNQLTSFIAFKLYSTSKERLKNRVTDPSRQDNDAVKQFATNLLCEIRQIKLDLDILNTAIENETVKACDLFIQFWINPKKSKLACSVLASNEELCGICFNNYKILFLKLIEDKEKQLPRKLALNTNFLAFFAKQQSFSLIEKSKNRFLQSEENIILLSQQQSRIEKTGSIQVIAADLDALSLNYKRSLISRLIDMILKTIFCSYDSRPQTVSEAQDLRDILHYLEENCTTPNPEEENNIGIPRIDTPSS</sequence>
<dbReference type="STRING" id="1212489.Ldro_2799"/>